<dbReference type="PROSITE" id="PS51257">
    <property type="entry name" value="PROKAR_LIPOPROTEIN"/>
    <property type="match status" value="1"/>
</dbReference>
<feature type="region of interest" description="Disordered" evidence="1">
    <location>
        <begin position="27"/>
        <end position="48"/>
    </location>
</feature>
<dbReference type="AlphaFoldDB" id="A0A267HNR4"/>
<comment type="caution">
    <text evidence="3">The sequence shown here is derived from an EMBL/GenBank/DDBJ whole genome shotgun (WGS) entry which is preliminary data.</text>
</comment>
<gene>
    <name evidence="3" type="ORF">AKL21_11700</name>
</gene>
<keyword evidence="2" id="KW-0732">Signal</keyword>
<accession>A0A267HNR4</accession>
<feature type="chain" id="PRO_5039397186" description="DUF5067 domain-containing protein" evidence="2">
    <location>
        <begin position="23"/>
        <end position="218"/>
    </location>
</feature>
<proteinExistence type="predicted"/>
<evidence type="ECO:0008006" key="5">
    <source>
        <dbReference type="Google" id="ProtNLM"/>
    </source>
</evidence>
<evidence type="ECO:0000256" key="1">
    <source>
        <dbReference type="SAM" id="MobiDB-lite"/>
    </source>
</evidence>
<evidence type="ECO:0000313" key="3">
    <source>
        <dbReference type="EMBL" id="PAA99963.1"/>
    </source>
</evidence>
<keyword evidence="4" id="KW-1185">Reference proteome</keyword>
<protein>
    <recommendedName>
        <fullName evidence="5">DUF5067 domain-containing protein</fullName>
    </recommendedName>
</protein>
<sequence>MKKILLLVFLSSTLLISGCQKKADNTLTSSQHNSTDSSHQTTATSATEKDPDLLINQAKYQQLAEKTGATKAKLIATKEYNVTLTDATWENVTITSDECTIIQIKNYKDNQDNQYEGYVLIHFTITTGDTPVNVQPEKGTLLTNASEKTTGNLAMDEFGGDLTAHKTVAGTAAYPLEKLADPDAVTSIELKFTAKKIDASNSDQNATHDYDFVLNKTR</sequence>
<dbReference type="RefSeq" id="WP_095007117.1">
    <property type="nucleotide sequence ID" value="NZ_LHUG01000013.1"/>
</dbReference>
<feature type="signal peptide" evidence="2">
    <location>
        <begin position="1"/>
        <end position="22"/>
    </location>
</feature>
<dbReference type="Proteomes" id="UP000216797">
    <property type="component" value="Unassembled WGS sequence"/>
</dbReference>
<name>A0A267HNR4_9ENTE</name>
<dbReference type="EMBL" id="LHUG01000013">
    <property type="protein sequence ID" value="PAA99963.1"/>
    <property type="molecule type" value="Genomic_DNA"/>
</dbReference>
<organism evidence="3 4">
    <name type="scientific">Enterococcus canintestini</name>
    <dbReference type="NCBI Taxonomy" id="317010"/>
    <lineage>
        <taxon>Bacteria</taxon>
        <taxon>Bacillati</taxon>
        <taxon>Bacillota</taxon>
        <taxon>Bacilli</taxon>
        <taxon>Lactobacillales</taxon>
        <taxon>Enterococcaceae</taxon>
        <taxon>Enterococcus</taxon>
    </lineage>
</organism>
<evidence type="ECO:0000256" key="2">
    <source>
        <dbReference type="SAM" id="SignalP"/>
    </source>
</evidence>
<feature type="compositionally biased region" description="Polar residues" evidence="1">
    <location>
        <begin position="27"/>
        <end position="46"/>
    </location>
</feature>
<evidence type="ECO:0000313" key="4">
    <source>
        <dbReference type="Proteomes" id="UP000216797"/>
    </source>
</evidence>
<reference evidence="3 4" key="1">
    <citation type="submission" date="2015-08" db="EMBL/GenBank/DDBJ databases">
        <title>Enterococcus genome sequence.</title>
        <authorList>
            <person name="Acedo J.Z."/>
            <person name="Vederas J.C."/>
        </authorList>
    </citation>
    <scope>NUCLEOTIDE SEQUENCE [LARGE SCALE GENOMIC DNA]</scope>
    <source>
        <strain evidence="3 4">49</strain>
    </source>
</reference>